<proteinExistence type="predicted"/>
<reference evidence="2 3" key="1">
    <citation type="submission" date="2022-12" db="EMBL/GenBank/DDBJ databases">
        <title>Genomic features and morphological characterization of a novel Knufia sp. strain isolated from spacecraft assembly facility.</title>
        <authorList>
            <person name="Teixeira M."/>
            <person name="Chander A.M."/>
            <person name="Stajich J.E."/>
            <person name="Venkateswaran K."/>
        </authorList>
    </citation>
    <scope>NUCLEOTIDE SEQUENCE [LARGE SCALE GENOMIC DNA]</scope>
    <source>
        <strain evidence="2 3">FJI-L2-BK-P2</strain>
    </source>
</reference>
<feature type="compositionally biased region" description="Basic and acidic residues" evidence="1">
    <location>
        <begin position="644"/>
        <end position="656"/>
    </location>
</feature>
<name>A0AAN8ESB2_9EURO</name>
<feature type="compositionally biased region" description="Pro residues" evidence="1">
    <location>
        <begin position="422"/>
        <end position="434"/>
    </location>
</feature>
<gene>
    <name evidence="2" type="ORF">OHC33_006545</name>
</gene>
<feature type="region of interest" description="Disordered" evidence="1">
    <location>
        <begin position="416"/>
        <end position="713"/>
    </location>
</feature>
<feature type="region of interest" description="Disordered" evidence="1">
    <location>
        <begin position="1"/>
        <end position="40"/>
    </location>
</feature>
<dbReference type="EMBL" id="JAKLMC020000015">
    <property type="protein sequence ID" value="KAK5952501.1"/>
    <property type="molecule type" value="Genomic_DNA"/>
</dbReference>
<accession>A0AAN8ESB2</accession>
<feature type="compositionally biased region" description="Pro residues" evidence="1">
    <location>
        <begin position="548"/>
        <end position="565"/>
    </location>
</feature>
<comment type="caution">
    <text evidence="2">The sequence shown here is derived from an EMBL/GenBank/DDBJ whole genome shotgun (WGS) entry which is preliminary data.</text>
</comment>
<feature type="compositionally biased region" description="Low complexity" evidence="1">
    <location>
        <begin position="626"/>
        <end position="643"/>
    </location>
</feature>
<evidence type="ECO:0000256" key="1">
    <source>
        <dbReference type="SAM" id="MobiDB-lite"/>
    </source>
</evidence>
<feature type="compositionally biased region" description="Gly residues" evidence="1">
    <location>
        <begin position="604"/>
        <end position="616"/>
    </location>
</feature>
<feature type="compositionally biased region" description="Polar residues" evidence="1">
    <location>
        <begin position="368"/>
        <end position="379"/>
    </location>
</feature>
<dbReference type="Proteomes" id="UP001316803">
    <property type="component" value="Unassembled WGS sequence"/>
</dbReference>
<dbReference type="AlphaFoldDB" id="A0AAN8ESB2"/>
<feature type="compositionally biased region" description="Pro residues" evidence="1">
    <location>
        <begin position="382"/>
        <end position="392"/>
    </location>
</feature>
<organism evidence="2 3">
    <name type="scientific">Knufia fluminis</name>
    <dbReference type="NCBI Taxonomy" id="191047"/>
    <lineage>
        <taxon>Eukaryota</taxon>
        <taxon>Fungi</taxon>
        <taxon>Dikarya</taxon>
        <taxon>Ascomycota</taxon>
        <taxon>Pezizomycotina</taxon>
        <taxon>Eurotiomycetes</taxon>
        <taxon>Chaetothyriomycetidae</taxon>
        <taxon>Chaetothyriales</taxon>
        <taxon>Trichomeriaceae</taxon>
        <taxon>Knufia</taxon>
    </lineage>
</organism>
<evidence type="ECO:0000313" key="3">
    <source>
        <dbReference type="Proteomes" id="UP001316803"/>
    </source>
</evidence>
<feature type="compositionally biased region" description="Polar residues" evidence="1">
    <location>
        <begin position="487"/>
        <end position="496"/>
    </location>
</feature>
<feature type="compositionally biased region" description="Low complexity" evidence="1">
    <location>
        <begin position="524"/>
        <end position="540"/>
    </location>
</feature>
<protein>
    <submittedName>
        <fullName evidence="2">Uncharacterized protein</fullName>
    </submittedName>
</protein>
<evidence type="ECO:0000313" key="2">
    <source>
        <dbReference type="EMBL" id="KAK5952501.1"/>
    </source>
</evidence>
<keyword evidence="3" id="KW-1185">Reference proteome</keyword>
<feature type="compositionally biased region" description="Low complexity" evidence="1">
    <location>
        <begin position="8"/>
        <end position="19"/>
    </location>
</feature>
<feature type="region of interest" description="Disordered" evidence="1">
    <location>
        <begin position="351"/>
        <end position="401"/>
    </location>
</feature>
<sequence>MASWLKRTQSGTQSAQTTGVPGLAPLPNPTNAGRFRDPNAPDVRLECESKCIYERRLPGNAYITAHVTRLQDGFYDSPSTHGDAIDNVRFLAVSFVFHPSETINRFQAATVSIELHDDTDQSYTDPGATSHRLSAHGVPVPKQKPKFLRFAPHVMFGGVSPETLDWNFNLTGSLGVSQAPVSASLSPSGGVKGGYKVYQMMRIQGSTRTVRSHPFDGPSYDVEDGEVVWTMEENQLQRSGLPREMTFVALITKGDVENVVFDINIEPRIASRFGHYPKFWTNQMKYQPLQKEHMDLDRELGQRFLPTVPGRGFNFANLAGTFNDFVKLPGTVYSLTDQAFTNQVAVNDAIHPQQQTGAPSKARKSLSRRSTTQAQNAQLQPPGRPQSVPPQQPASQSTMSAEEPMDYHIYLHNPRSINLHATPPPPSNSAPPALPSITSISNPFQATDPVPRPRTTAPIERSNSPANTKLKRRSMTIGHRDSMLSPVHSQTALRNPSTSSRGSHGSLRRSRSRTDLRNSPLVEDSNSSDTSSSRVSNTSAARREIIPPSEPSPLPHPIIPSPPQSPEDAIIPMTAPSPPSSANMLSPPLPSWRAGTSGEKSLIGSGGGSGSAGAGATGRQTLPFELNRPTRPSSSRNDSSNSSRSDRTRRPPRARDSPSPLRTRREITPSPDGSDNDDFVDMSGGTNSETTPEDDSKASGSIARGTTRTEREISPYAAMVNGIKAEEIDEAKGDLKALRARKRFSMPAHHHYSYITGADADKDWEER</sequence>